<keyword evidence="3" id="KW-1185">Reference proteome</keyword>
<protein>
    <recommendedName>
        <fullName evidence="1">UMA domain-containing protein</fullName>
    </recommendedName>
</protein>
<dbReference type="EMBL" id="JARQWQ010000033">
    <property type="protein sequence ID" value="KAK2561323.1"/>
    <property type="molecule type" value="Genomic_DNA"/>
</dbReference>
<dbReference type="AlphaFoldDB" id="A0AAD9QHE0"/>
<accession>A0AAD9QHE0</accession>
<sequence>MHKDLFLQVQLLVMRGDAKLPTVCQEANTREALAQADFNPKDNSGISNEVFQQSSLSQYSCAASTSRMDIATGVTQGKLFPNRHTTFLTVSDVPMQLSKPFQLAQQMNQNTSKASRKSPPNVEQYQYDFTLERNVLHGH</sequence>
<evidence type="ECO:0000259" key="1">
    <source>
        <dbReference type="PROSITE" id="PS51497"/>
    </source>
</evidence>
<comment type="caution">
    <text evidence="2">The sequence shown here is derived from an EMBL/GenBank/DDBJ whole genome shotgun (WGS) entry which is preliminary data.</text>
</comment>
<evidence type="ECO:0000313" key="2">
    <source>
        <dbReference type="EMBL" id="KAK2561323.1"/>
    </source>
</evidence>
<evidence type="ECO:0000313" key="3">
    <source>
        <dbReference type="Proteomes" id="UP001249851"/>
    </source>
</evidence>
<feature type="domain" description="UMA" evidence="1">
    <location>
        <begin position="90"/>
        <end position="136"/>
    </location>
</feature>
<organism evidence="2 3">
    <name type="scientific">Acropora cervicornis</name>
    <name type="common">Staghorn coral</name>
    <dbReference type="NCBI Taxonomy" id="6130"/>
    <lineage>
        <taxon>Eukaryota</taxon>
        <taxon>Metazoa</taxon>
        <taxon>Cnidaria</taxon>
        <taxon>Anthozoa</taxon>
        <taxon>Hexacorallia</taxon>
        <taxon>Scleractinia</taxon>
        <taxon>Astrocoeniina</taxon>
        <taxon>Acroporidae</taxon>
        <taxon>Acropora</taxon>
    </lineage>
</organism>
<dbReference type="InterPro" id="IPR023340">
    <property type="entry name" value="UMA"/>
</dbReference>
<name>A0AAD9QHE0_ACRCE</name>
<gene>
    <name evidence="2" type="ORF">P5673_015819</name>
</gene>
<reference evidence="2" key="1">
    <citation type="journal article" date="2023" name="G3 (Bethesda)">
        <title>Whole genome assembly and annotation of the endangered Caribbean coral Acropora cervicornis.</title>
        <authorList>
            <person name="Selwyn J.D."/>
            <person name="Vollmer S.V."/>
        </authorList>
    </citation>
    <scope>NUCLEOTIDE SEQUENCE</scope>
    <source>
        <strain evidence="2">K2</strain>
    </source>
</reference>
<dbReference type="Proteomes" id="UP001249851">
    <property type="component" value="Unassembled WGS sequence"/>
</dbReference>
<reference evidence="2" key="2">
    <citation type="journal article" date="2023" name="Science">
        <title>Genomic signatures of disease resistance in endangered staghorn corals.</title>
        <authorList>
            <person name="Vollmer S.V."/>
            <person name="Selwyn J.D."/>
            <person name="Despard B.A."/>
            <person name="Roesel C.L."/>
        </authorList>
    </citation>
    <scope>NUCLEOTIDE SEQUENCE</scope>
    <source>
        <strain evidence="2">K2</strain>
    </source>
</reference>
<proteinExistence type="predicted"/>
<dbReference type="PROSITE" id="PS51497">
    <property type="entry name" value="UMA"/>
    <property type="match status" value="1"/>
</dbReference>